<organism evidence="4 5">
    <name type="scientific">Ceratodon purpureus</name>
    <name type="common">Fire moss</name>
    <name type="synonym">Dicranum purpureum</name>
    <dbReference type="NCBI Taxonomy" id="3225"/>
    <lineage>
        <taxon>Eukaryota</taxon>
        <taxon>Viridiplantae</taxon>
        <taxon>Streptophyta</taxon>
        <taxon>Embryophyta</taxon>
        <taxon>Bryophyta</taxon>
        <taxon>Bryophytina</taxon>
        <taxon>Bryopsida</taxon>
        <taxon>Dicranidae</taxon>
        <taxon>Pseudoditrichales</taxon>
        <taxon>Ditrichaceae</taxon>
        <taxon>Ceratodon</taxon>
    </lineage>
</organism>
<dbReference type="EMBL" id="CM026424">
    <property type="protein sequence ID" value="KAG0579328.1"/>
    <property type="molecule type" value="Genomic_DNA"/>
</dbReference>
<evidence type="ECO:0000256" key="3">
    <source>
        <dbReference type="ARBA" id="ARBA00023180"/>
    </source>
</evidence>
<dbReference type="Proteomes" id="UP000822688">
    <property type="component" value="Chromosome 4"/>
</dbReference>
<keyword evidence="2" id="KW-0732">Signal</keyword>
<dbReference type="InterPro" id="IPR006918">
    <property type="entry name" value="COBRA_pln"/>
</dbReference>
<dbReference type="PANTHER" id="PTHR31052:SF3">
    <property type="entry name" value="COBRA-LIKE PROTEIN 7"/>
    <property type="match status" value="1"/>
</dbReference>
<gene>
    <name evidence="4" type="ORF">KC19_4G090900</name>
</gene>
<evidence type="ECO:0000256" key="2">
    <source>
        <dbReference type="ARBA" id="ARBA00022729"/>
    </source>
</evidence>
<sequence length="161" mass="17600">MQGARPKFADTQVCVNGLAAKSYQPAPGLDINSALSCSVTPEISDLPLQKQNDTTLGNVKYCCRNGTILPAIIDPSKSKSAFTMQVYKVQPYNIDALHLVPPINFNLVNSSYTCGIPKRIPPSLFPDPDTTLNYNKPAQKTWQVCVLSQSGRRYPIISSLV</sequence>
<keyword evidence="3" id="KW-0325">Glycoprotein</keyword>
<accession>A0A8T0IA21</accession>
<protein>
    <submittedName>
        <fullName evidence="4">Uncharacterized protein</fullName>
    </submittedName>
</protein>
<evidence type="ECO:0000313" key="5">
    <source>
        <dbReference type="Proteomes" id="UP000822688"/>
    </source>
</evidence>
<dbReference type="AlphaFoldDB" id="A0A8T0IA21"/>
<proteinExistence type="inferred from homology"/>
<comment type="similarity">
    <text evidence="1">Belongs to the COBRA family.</text>
</comment>
<dbReference type="PANTHER" id="PTHR31052">
    <property type="entry name" value="COBRA-LIKE PROTEIN 7"/>
    <property type="match status" value="1"/>
</dbReference>
<name>A0A8T0IA21_CERPU</name>
<keyword evidence="5" id="KW-1185">Reference proteome</keyword>
<dbReference type="GO" id="GO:0016020">
    <property type="term" value="C:membrane"/>
    <property type="evidence" value="ECO:0007669"/>
    <property type="project" value="InterPro"/>
</dbReference>
<dbReference type="Pfam" id="PF04833">
    <property type="entry name" value="COBRA"/>
    <property type="match status" value="1"/>
</dbReference>
<comment type="caution">
    <text evidence="4">The sequence shown here is derived from an EMBL/GenBank/DDBJ whole genome shotgun (WGS) entry which is preliminary data.</text>
</comment>
<reference evidence="4" key="1">
    <citation type="submission" date="2020-06" db="EMBL/GenBank/DDBJ databases">
        <title>WGS assembly of Ceratodon purpureus strain R40.</title>
        <authorList>
            <person name="Carey S.B."/>
            <person name="Jenkins J."/>
            <person name="Shu S."/>
            <person name="Lovell J.T."/>
            <person name="Sreedasyam A."/>
            <person name="Maumus F."/>
            <person name="Tiley G.P."/>
            <person name="Fernandez-Pozo N."/>
            <person name="Barry K."/>
            <person name="Chen C."/>
            <person name="Wang M."/>
            <person name="Lipzen A."/>
            <person name="Daum C."/>
            <person name="Saski C.A."/>
            <person name="Payton A.C."/>
            <person name="Mcbreen J.C."/>
            <person name="Conrad R.E."/>
            <person name="Kollar L.M."/>
            <person name="Olsson S."/>
            <person name="Huttunen S."/>
            <person name="Landis J.B."/>
            <person name="Wickett N.J."/>
            <person name="Johnson M.G."/>
            <person name="Rensing S.A."/>
            <person name="Grimwood J."/>
            <person name="Schmutz J."/>
            <person name="Mcdaniel S.F."/>
        </authorList>
    </citation>
    <scope>NUCLEOTIDE SEQUENCE</scope>
    <source>
        <strain evidence="4">R40</strain>
    </source>
</reference>
<evidence type="ECO:0000313" key="4">
    <source>
        <dbReference type="EMBL" id="KAG0579328.1"/>
    </source>
</evidence>
<dbReference type="GO" id="GO:0010215">
    <property type="term" value="P:cellulose microfibril organization"/>
    <property type="evidence" value="ECO:0007669"/>
    <property type="project" value="InterPro"/>
</dbReference>
<evidence type="ECO:0000256" key="1">
    <source>
        <dbReference type="ARBA" id="ARBA00005507"/>
    </source>
</evidence>